<evidence type="ECO:0000313" key="1">
    <source>
        <dbReference type="EMBL" id="MDR6784081.1"/>
    </source>
</evidence>
<organism evidence="1 2">
    <name type="scientific">Pedobacter africanus</name>
    <dbReference type="NCBI Taxonomy" id="151894"/>
    <lineage>
        <taxon>Bacteria</taxon>
        <taxon>Pseudomonadati</taxon>
        <taxon>Bacteroidota</taxon>
        <taxon>Sphingobacteriia</taxon>
        <taxon>Sphingobacteriales</taxon>
        <taxon>Sphingobacteriaceae</taxon>
        <taxon>Pedobacter</taxon>
    </lineage>
</organism>
<evidence type="ECO:0000313" key="2">
    <source>
        <dbReference type="Proteomes" id="UP001246858"/>
    </source>
</evidence>
<keyword evidence="2" id="KW-1185">Reference proteome</keyword>
<dbReference type="EMBL" id="JAVDTF010000002">
    <property type="protein sequence ID" value="MDR6784081.1"/>
    <property type="molecule type" value="Genomic_DNA"/>
</dbReference>
<protein>
    <submittedName>
        <fullName evidence="1">Uncharacterized protein</fullName>
    </submittedName>
</protein>
<gene>
    <name evidence="1" type="ORF">J2X78_002646</name>
</gene>
<name>A0ACC6KYE0_9SPHI</name>
<comment type="caution">
    <text evidence="1">The sequence shown here is derived from an EMBL/GenBank/DDBJ whole genome shotgun (WGS) entry which is preliminary data.</text>
</comment>
<accession>A0ACC6KYE0</accession>
<reference evidence="1" key="1">
    <citation type="submission" date="2023-07" db="EMBL/GenBank/DDBJ databases">
        <title>Sorghum-associated microbial communities from plants grown in Nebraska, USA.</title>
        <authorList>
            <person name="Schachtman D."/>
        </authorList>
    </citation>
    <scope>NUCLEOTIDE SEQUENCE</scope>
    <source>
        <strain evidence="1">2697</strain>
    </source>
</reference>
<dbReference type="Proteomes" id="UP001246858">
    <property type="component" value="Unassembled WGS sequence"/>
</dbReference>
<sequence>MKPAYTWISKSIIDLLGDENVDRESIDTFALYLKLGILKSYYITVANSKPKLLKLSSKLIEDEIIPLDECRSYFEENKLIFVEILSDVWGENYNADLCWLVDWNNICKNIMTESKEKEQSCLDLLDVVNDHFQIMEHTNLFINYSIYKTLQTEVFDKNTA</sequence>
<proteinExistence type="predicted"/>